<dbReference type="RefSeq" id="WP_074917656.1">
    <property type="nucleotide sequence ID" value="NZ_CP081135.1"/>
</dbReference>
<evidence type="ECO:0000256" key="1">
    <source>
        <dbReference type="SAM" id="SignalP"/>
    </source>
</evidence>
<dbReference type="AlphaFoldDB" id="A0AAX2ZI38"/>
<sequence>MKNLKYLLLCLIMIMTTTLTIDATEKENKYILGGKLVDESVVGEELEVVDSKEENYDLEKFFRPSDMAILNDDNLNILKEFYNKNPYKMDLPSKPFRSGKDTVVNYFNILREAANPTEDNETGCGSLGEAKGPYPVAYNFLSKSYQKELPYNDFLDSFKNILHINLIKVNNVAADEENPNLLKYFVELEVIEGSKEDKGVFAYYYGYIYLDKENDGYKIVKMNYSSENYLCAPYHGWAYDAKTFVEIEYGNWCSLIDGDVIVNEDGYEKRAYYKDKDDNEYYVLFYELTNGVDKKIADYKKNKNNQWEVIYINPEKCIQNKDSGVNQKQQ</sequence>
<name>A0AAX2ZI38_9FIRM</name>
<protein>
    <submittedName>
        <fullName evidence="2">Uncharacterized protein</fullName>
    </submittedName>
</protein>
<dbReference type="Proteomes" id="UP001198983">
    <property type="component" value="Chromosome"/>
</dbReference>
<organism evidence="2 3">
    <name type="scientific">Terrisporobacter hibernicus</name>
    <dbReference type="NCBI Taxonomy" id="2813371"/>
    <lineage>
        <taxon>Bacteria</taxon>
        <taxon>Bacillati</taxon>
        <taxon>Bacillota</taxon>
        <taxon>Clostridia</taxon>
        <taxon>Peptostreptococcales</taxon>
        <taxon>Peptostreptococcaceae</taxon>
        <taxon>Terrisporobacter</taxon>
    </lineage>
</organism>
<keyword evidence="3" id="KW-1185">Reference proteome</keyword>
<gene>
    <name evidence="2" type="ORF">JW646_01000</name>
</gene>
<dbReference type="EMBL" id="CP081135">
    <property type="protein sequence ID" value="UEL48060.1"/>
    <property type="molecule type" value="Genomic_DNA"/>
</dbReference>
<keyword evidence="1" id="KW-0732">Signal</keyword>
<evidence type="ECO:0000313" key="2">
    <source>
        <dbReference type="EMBL" id="UEL48060.1"/>
    </source>
</evidence>
<evidence type="ECO:0000313" key="3">
    <source>
        <dbReference type="Proteomes" id="UP001198983"/>
    </source>
</evidence>
<proteinExistence type="predicted"/>
<dbReference type="KEGG" id="tem:JW646_01000"/>
<feature type="chain" id="PRO_5043668247" evidence="1">
    <location>
        <begin position="24"/>
        <end position="330"/>
    </location>
</feature>
<accession>A0AAX2ZI38</accession>
<reference evidence="2 3" key="1">
    <citation type="journal article" date="2023" name="Int. J. Syst. Evol. Microbiol.">
        <title>Terrisporobacter hibernicus sp. nov., isolated from bovine faeces in Northern Ireland.</title>
        <authorList>
            <person name="Mitchell M."/>
            <person name="Nguyen S.V."/>
            <person name="Connor M."/>
            <person name="Fairley D.J."/>
            <person name="Donoghue O."/>
            <person name="Marshall H."/>
            <person name="Koolman L."/>
            <person name="McMullan G."/>
            <person name="Schaffer K.E."/>
            <person name="McGrath J.W."/>
            <person name="Fanning S."/>
        </authorList>
    </citation>
    <scope>NUCLEOTIDE SEQUENCE [LARGE SCALE GENOMIC DNA]</scope>
    <source>
        <strain evidence="2 3">MCA3</strain>
    </source>
</reference>
<feature type="signal peptide" evidence="1">
    <location>
        <begin position="1"/>
        <end position="23"/>
    </location>
</feature>